<accession>A0A8S1LK70</accession>
<dbReference type="Proteomes" id="UP000692954">
    <property type="component" value="Unassembled WGS sequence"/>
</dbReference>
<evidence type="ECO:0000313" key="2">
    <source>
        <dbReference type="Proteomes" id="UP000692954"/>
    </source>
</evidence>
<comment type="caution">
    <text evidence="1">The sequence shown here is derived from an EMBL/GenBank/DDBJ whole genome shotgun (WGS) entry which is preliminary data.</text>
</comment>
<proteinExistence type="predicted"/>
<name>A0A8S1LK70_9CILI</name>
<gene>
    <name evidence="1" type="ORF">PSON_ATCC_30995.1.T0240053</name>
</gene>
<keyword evidence="2" id="KW-1185">Reference proteome</keyword>
<evidence type="ECO:0000313" key="1">
    <source>
        <dbReference type="EMBL" id="CAD8068240.1"/>
    </source>
</evidence>
<protein>
    <submittedName>
        <fullName evidence="1">Uncharacterized protein</fullName>
    </submittedName>
</protein>
<organism evidence="1 2">
    <name type="scientific">Paramecium sonneborni</name>
    <dbReference type="NCBI Taxonomy" id="65129"/>
    <lineage>
        <taxon>Eukaryota</taxon>
        <taxon>Sar</taxon>
        <taxon>Alveolata</taxon>
        <taxon>Ciliophora</taxon>
        <taxon>Intramacronucleata</taxon>
        <taxon>Oligohymenophorea</taxon>
        <taxon>Peniculida</taxon>
        <taxon>Parameciidae</taxon>
        <taxon>Paramecium</taxon>
    </lineage>
</organism>
<dbReference type="EMBL" id="CAJJDN010000024">
    <property type="protein sequence ID" value="CAD8068240.1"/>
    <property type="molecule type" value="Genomic_DNA"/>
</dbReference>
<dbReference type="AlphaFoldDB" id="A0A8S1LK70"/>
<sequence>MNFYALGFEDQNDLALEGQEQIQVNQEQDYEFDQSSNIQIDKNNTFDGYLQEEPVLLFNVEEESPKKKQKQIVRKSKKIRKSDTETEVQSQKKLSKFKMNNDIAKLQQCQMLKTIISQMETILQNTRTQILNQIMKQQQIQQ</sequence>
<dbReference type="OrthoDB" id="309251at2759"/>
<reference evidence="1" key="1">
    <citation type="submission" date="2021-01" db="EMBL/GenBank/DDBJ databases">
        <authorList>
            <consortium name="Genoscope - CEA"/>
            <person name="William W."/>
        </authorList>
    </citation>
    <scope>NUCLEOTIDE SEQUENCE</scope>
</reference>